<keyword evidence="7" id="KW-1185">Reference proteome</keyword>
<reference evidence="6" key="1">
    <citation type="submission" date="2022-09" db="EMBL/GenBank/DDBJ databases">
        <title>Complete Genomes of Fervidibacillus albus and Fervidibacillus halotolerans isolated from tidal flat sediments.</title>
        <authorList>
            <person name="Kwon K.K."/>
            <person name="Yang S.-H."/>
            <person name="Park M.J."/>
            <person name="Oh H.-M."/>
        </authorList>
    </citation>
    <scope>NUCLEOTIDE SEQUENCE</scope>
    <source>
        <strain evidence="6">MEBiC13591</strain>
    </source>
</reference>
<dbReference type="GO" id="GO:0005524">
    <property type="term" value="F:ATP binding"/>
    <property type="evidence" value="ECO:0007669"/>
    <property type="project" value="UniProtKB-KW"/>
</dbReference>
<dbReference type="Proteomes" id="UP001164718">
    <property type="component" value="Chromosome"/>
</dbReference>
<dbReference type="PANTHER" id="PTHR42711">
    <property type="entry name" value="ABC TRANSPORTER ATP-BINDING PROTEIN"/>
    <property type="match status" value="1"/>
</dbReference>
<gene>
    <name evidence="6" type="ORF">OE104_11170</name>
</gene>
<organism evidence="6 7">
    <name type="scientific">Fervidibacillus albus</name>
    <dbReference type="NCBI Taxonomy" id="2980026"/>
    <lineage>
        <taxon>Bacteria</taxon>
        <taxon>Bacillati</taxon>
        <taxon>Bacillota</taxon>
        <taxon>Bacilli</taxon>
        <taxon>Bacillales</taxon>
        <taxon>Bacillaceae</taxon>
        <taxon>Fervidibacillus</taxon>
    </lineage>
</organism>
<dbReference type="Pfam" id="PF00005">
    <property type="entry name" value="ABC_tran"/>
    <property type="match status" value="1"/>
</dbReference>
<evidence type="ECO:0000256" key="4">
    <source>
        <dbReference type="ARBA" id="ARBA00022840"/>
    </source>
</evidence>
<keyword evidence="4 6" id="KW-0067">ATP-binding</keyword>
<dbReference type="InterPro" id="IPR003593">
    <property type="entry name" value="AAA+_ATPase"/>
</dbReference>
<dbReference type="SMART" id="SM00382">
    <property type="entry name" value="AAA"/>
    <property type="match status" value="1"/>
</dbReference>
<dbReference type="Gene3D" id="3.40.50.300">
    <property type="entry name" value="P-loop containing nucleotide triphosphate hydrolases"/>
    <property type="match status" value="1"/>
</dbReference>
<keyword evidence="2" id="KW-0813">Transport</keyword>
<protein>
    <submittedName>
        <fullName evidence="6">ABC transporter ATP-binding protein</fullName>
    </submittedName>
</protein>
<evidence type="ECO:0000313" key="6">
    <source>
        <dbReference type="EMBL" id="WAA09143.1"/>
    </source>
</evidence>
<evidence type="ECO:0000313" key="7">
    <source>
        <dbReference type="Proteomes" id="UP001164718"/>
    </source>
</evidence>
<name>A0A9E8LT55_9BACI</name>
<evidence type="ECO:0000256" key="1">
    <source>
        <dbReference type="ARBA" id="ARBA00005417"/>
    </source>
</evidence>
<dbReference type="RefSeq" id="WP_275416928.1">
    <property type="nucleotide sequence ID" value="NZ_CP106878.1"/>
</dbReference>
<dbReference type="EMBL" id="CP106878">
    <property type="protein sequence ID" value="WAA09143.1"/>
    <property type="molecule type" value="Genomic_DNA"/>
</dbReference>
<sequence length="286" mass="33741">MDIFSLENVRVRIKDKMILDLKDRSIHITEGDVIGIIGENGAGKTTFIRVLLDLIKFEGKVQRNISFQSIGVQMQKNGFSGLIKVYELISFICNSSIKKMQLMEKMRDFQIEHLLNKRVESLSGGELQRLTLFLVMYRDPEVLIFDEITTGLDYQTRQMVLSYLKKIMHNKTALIVTHYYEEVEKLANKLLILYHGRLLDYGSIDYLFEKNQIFSSYILKKDDFYLLEKASEKWYEIEDKVVVINRSKKEEEERLQIIHKSNCTYDYKKKDIYSLYKNIIEQKGVK</sequence>
<dbReference type="PANTHER" id="PTHR42711:SF5">
    <property type="entry name" value="ABC TRANSPORTER ATP-BINDING PROTEIN NATA"/>
    <property type="match status" value="1"/>
</dbReference>
<dbReference type="AlphaFoldDB" id="A0A9E8LT55"/>
<dbReference type="KEGG" id="faf:OE104_11170"/>
<accession>A0A9E8LT55</accession>
<feature type="domain" description="ABC transporter" evidence="5">
    <location>
        <begin position="4"/>
        <end position="220"/>
    </location>
</feature>
<evidence type="ECO:0000256" key="2">
    <source>
        <dbReference type="ARBA" id="ARBA00022448"/>
    </source>
</evidence>
<proteinExistence type="inferred from homology"/>
<dbReference type="InterPro" id="IPR027417">
    <property type="entry name" value="P-loop_NTPase"/>
</dbReference>
<comment type="similarity">
    <text evidence="1">Belongs to the ABC transporter superfamily.</text>
</comment>
<dbReference type="PROSITE" id="PS50893">
    <property type="entry name" value="ABC_TRANSPORTER_2"/>
    <property type="match status" value="1"/>
</dbReference>
<dbReference type="SUPFAM" id="SSF52540">
    <property type="entry name" value="P-loop containing nucleoside triphosphate hydrolases"/>
    <property type="match status" value="1"/>
</dbReference>
<dbReference type="GO" id="GO:0016887">
    <property type="term" value="F:ATP hydrolysis activity"/>
    <property type="evidence" value="ECO:0007669"/>
    <property type="project" value="InterPro"/>
</dbReference>
<evidence type="ECO:0000256" key="3">
    <source>
        <dbReference type="ARBA" id="ARBA00022741"/>
    </source>
</evidence>
<keyword evidence="3" id="KW-0547">Nucleotide-binding</keyword>
<dbReference type="InterPro" id="IPR003439">
    <property type="entry name" value="ABC_transporter-like_ATP-bd"/>
</dbReference>
<evidence type="ECO:0000259" key="5">
    <source>
        <dbReference type="PROSITE" id="PS50893"/>
    </source>
</evidence>
<dbReference type="InterPro" id="IPR050763">
    <property type="entry name" value="ABC_transporter_ATP-binding"/>
</dbReference>